<reference evidence="3" key="2">
    <citation type="submission" date="2015-01" db="EMBL/GenBank/DDBJ databases">
        <title>Evolutionary Origins and Diversification of the Mycorrhizal Mutualists.</title>
        <authorList>
            <consortium name="DOE Joint Genome Institute"/>
            <consortium name="Mycorrhizal Genomics Consortium"/>
            <person name="Kohler A."/>
            <person name="Kuo A."/>
            <person name="Nagy L.G."/>
            <person name="Floudas D."/>
            <person name="Copeland A."/>
            <person name="Barry K.W."/>
            <person name="Cichocki N."/>
            <person name="Veneault-Fourrey C."/>
            <person name="LaButti K."/>
            <person name="Lindquist E.A."/>
            <person name="Lipzen A."/>
            <person name="Lundell T."/>
            <person name="Morin E."/>
            <person name="Murat C."/>
            <person name="Riley R."/>
            <person name="Ohm R."/>
            <person name="Sun H."/>
            <person name="Tunlid A."/>
            <person name="Henrissat B."/>
            <person name="Grigoriev I.V."/>
            <person name="Hibbett D.S."/>
            <person name="Martin F."/>
        </authorList>
    </citation>
    <scope>NUCLEOTIDE SEQUENCE [LARGE SCALE GENOMIC DNA]</scope>
    <source>
        <strain evidence="3">ATCC 200175</strain>
    </source>
</reference>
<protein>
    <submittedName>
        <fullName evidence="2">Uncharacterized protein</fullName>
    </submittedName>
</protein>
<feature type="compositionally biased region" description="Basic residues" evidence="1">
    <location>
        <begin position="498"/>
        <end position="509"/>
    </location>
</feature>
<dbReference type="HOGENOM" id="CLU_030984_1_0_1"/>
<name>A0A0C9SSN4_PAXIN</name>
<dbReference type="EMBL" id="KN821567">
    <property type="protein sequence ID" value="KIJ04730.1"/>
    <property type="molecule type" value="Genomic_DNA"/>
</dbReference>
<proteinExistence type="predicted"/>
<evidence type="ECO:0000313" key="2">
    <source>
        <dbReference type="EMBL" id="KIJ04730.1"/>
    </source>
</evidence>
<feature type="compositionally biased region" description="Basic residues" evidence="1">
    <location>
        <begin position="332"/>
        <end position="346"/>
    </location>
</feature>
<reference evidence="2 3" key="1">
    <citation type="submission" date="2014-06" db="EMBL/GenBank/DDBJ databases">
        <authorList>
            <consortium name="DOE Joint Genome Institute"/>
            <person name="Kuo A."/>
            <person name="Kohler A."/>
            <person name="Nagy L.G."/>
            <person name="Floudas D."/>
            <person name="Copeland A."/>
            <person name="Barry K.W."/>
            <person name="Cichocki N."/>
            <person name="Veneault-Fourrey C."/>
            <person name="LaButti K."/>
            <person name="Lindquist E.A."/>
            <person name="Lipzen A."/>
            <person name="Lundell T."/>
            <person name="Morin E."/>
            <person name="Murat C."/>
            <person name="Sun H."/>
            <person name="Tunlid A."/>
            <person name="Henrissat B."/>
            <person name="Grigoriev I.V."/>
            <person name="Hibbett D.S."/>
            <person name="Martin F."/>
            <person name="Nordberg H.P."/>
            <person name="Cantor M.N."/>
            <person name="Hua S.X."/>
        </authorList>
    </citation>
    <scope>NUCLEOTIDE SEQUENCE [LARGE SCALE GENOMIC DNA]</scope>
    <source>
        <strain evidence="2 3">ATCC 200175</strain>
    </source>
</reference>
<sequence>MRTKKAEITALIQEKKGAKPGEAEMISNYQWAVGQVMAKMTEEELEEAEKEAERWNNERPPLAVQADTALRKGKQYAREFTSAMWKQCRMRVVILTAWQNEAERVVVSSHDFNTEVNGGGSFDHLKDIQKDWDQYAQESFGRDADAAAADTDSGVPHAGLPKCKTRLDPVELVTRGDGKPWGILHVSLQSCMRHSKRRVPWGEVSRDQNKYLSPTYLPPKFKVGDPSKMHKKDAIILLDFWRSRQDEDEDSVLAFRRWRGMDGMLQEPMDVHSGDNGPRVAMKKKLMARRQDVLPEKTHQSAGRGTANDGEAQLEIQMDWSESDAPDVGRGRSVKKVKVKAKRTRRMLSPSEDELPATTESPGMAADGQAREQDSPVPTKAIYGILKKPMMQCKGRSPEVSKSMPHPKPTIKRKTMKPGNAEGSSSSKRARAPSGDCEEDVDAVRPMKKVKKDLAKTGRHAATPFPDVIHKDADDIEDTRRSTHKRKAPLPADFSVSPKRKGGSSRKQN</sequence>
<gene>
    <name evidence="2" type="ORF">PAXINDRAFT_21978</name>
</gene>
<accession>A0A0C9SSN4</accession>
<keyword evidence="3" id="KW-1185">Reference proteome</keyword>
<dbReference type="Proteomes" id="UP000053647">
    <property type="component" value="Unassembled WGS sequence"/>
</dbReference>
<feature type="region of interest" description="Disordered" evidence="1">
    <location>
        <begin position="323"/>
        <end position="509"/>
    </location>
</feature>
<organism evidence="2 3">
    <name type="scientific">Paxillus involutus ATCC 200175</name>
    <dbReference type="NCBI Taxonomy" id="664439"/>
    <lineage>
        <taxon>Eukaryota</taxon>
        <taxon>Fungi</taxon>
        <taxon>Dikarya</taxon>
        <taxon>Basidiomycota</taxon>
        <taxon>Agaricomycotina</taxon>
        <taxon>Agaricomycetes</taxon>
        <taxon>Agaricomycetidae</taxon>
        <taxon>Boletales</taxon>
        <taxon>Paxilineae</taxon>
        <taxon>Paxillaceae</taxon>
        <taxon>Paxillus</taxon>
    </lineage>
</organism>
<evidence type="ECO:0000256" key="1">
    <source>
        <dbReference type="SAM" id="MobiDB-lite"/>
    </source>
</evidence>
<dbReference type="AlphaFoldDB" id="A0A0C9SSN4"/>
<feature type="compositionally biased region" description="Basic and acidic residues" evidence="1">
    <location>
        <begin position="468"/>
        <end position="481"/>
    </location>
</feature>
<evidence type="ECO:0000313" key="3">
    <source>
        <dbReference type="Proteomes" id="UP000053647"/>
    </source>
</evidence>
<dbReference type="OrthoDB" id="2681516at2759"/>